<reference evidence="2" key="1">
    <citation type="submission" date="2024-07" db="EMBL/GenBank/DDBJ databases">
        <title>Halotolerant mesophilic bacterium Ornithinibacillus sp. 4-3, sp. nov., isolated from soil.</title>
        <authorList>
            <person name="Sidarenka A.V."/>
            <person name="Guliayeva D.E."/>
            <person name="Leanovich S.I."/>
            <person name="Hileuskaya K.S."/>
            <person name="Akhremchuk A.E."/>
            <person name="Sikolenko M.A."/>
            <person name="Valentovich L.N."/>
        </authorList>
    </citation>
    <scope>NUCLEOTIDE SEQUENCE</scope>
    <source>
        <strain evidence="2">4-3</strain>
    </source>
</reference>
<dbReference type="RefSeq" id="WP_368653710.1">
    <property type="nucleotide sequence ID" value="NZ_CP162599.1"/>
</dbReference>
<dbReference type="SUPFAM" id="SSF51338">
    <property type="entry name" value="Composite domain of metallo-dependent hydrolases"/>
    <property type="match status" value="1"/>
</dbReference>
<dbReference type="InterPro" id="IPR011059">
    <property type="entry name" value="Metal-dep_hydrolase_composite"/>
</dbReference>
<protein>
    <submittedName>
        <fullName evidence="2">Amidohydrolase family protein</fullName>
    </submittedName>
</protein>
<evidence type="ECO:0000259" key="1">
    <source>
        <dbReference type="Pfam" id="PF07969"/>
    </source>
</evidence>
<sequence>MINLLHYCFLEFVSVIGSLEAGKRADIVVLDRNLFEIPAEEIRDAKVSLTMMDGKVLYDEKNNGK</sequence>
<dbReference type="InterPro" id="IPR013108">
    <property type="entry name" value="Amidohydro_3"/>
</dbReference>
<dbReference type="GO" id="GO:0016810">
    <property type="term" value="F:hydrolase activity, acting on carbon-nitrogen (but not peptide) bonds"/>
    <property type="evidence" value="ECO:0007669"/>
    <property type="project" value="InterPro"/>
</dbReference>
<gene>
    <name evidence="2" type="ORF">AB4Y30_01190</name>
</gene>
<dbReference type="Pfam" id="PF07969">
    <property type="entry name" value="Amidohydro_3"/>
    <property type="match status" value="1"/>
</dbReference>
<feature type="domain" description="Amidohydrolase 3" evidence="1">
    <location>
        <begin position="16"/>
        <end position="58"/>
    </location>
</feature>
<dbReference type="Gene3D" id="2.30.40.10">
    <property type="entry name" value="Urease, subunit C, domain 1"/>
    <property type="match status" value="1"/>
</dbReference>
<evidence type="ECO:0000313" key="2">
    <source>
        <dbReference type="EMBL" id="XDK33023.1"/>
    </source>
</evidence>
<organism evidence="2">
    <name type="scientific">Ornithinibacillus sp. 4-3</name>
    <dbReference type="NCBI Taxonomy" id="3231488"/>
    <lineage>
        <taxon>Bacteria</taxon>
        <taxon>Bacillati</taxon>
        <taxon>Bacillota</taxon>
        <taxon>Bacilli</taxon>
        <taxon>Bacillales</taxon>
        <taxon>Bacillaceae</taxon>
        <taxon>Ornithinibacillus</taxon>
    </lineage>
</organism>
<dbReference type="AlphaFoldDB" id="A0AB39HRM6"/>
<dbReference type="EMBL" id="CP162599">
    <property type="protein sequence ID" value="XDK33023.1"/>
    <property type="molecule type" value="Genomic_DNA"/>
</dbReference>
<proteinExistence type="predicted"/>
<name>A0AB39HRM6_9BACI</name>
<accession>A0AB39HRM6</accession>
<dbReference type="PANTHER" id="PTHR22642">
    <property type="entry name" value="IMIDAZOLONEPROPIONASE"/>
    <property type="match status" value="1"/>
</dbReference>
<dbReference type="PANTHER" id="PTHR22642:SF2">
    <property type="entry name" value="PROTEIN LONG AFTER FAR-RED 3"/>
    <property type="match status" value="1"/>
</dbReference>